<protein>
    <submittedName>
        <fullName evidence="1">AcrR family transcriptional regulator</fullName>
    </submittedName>
</protein>
<reference evidence="1" key="1">
    <citation type="submission" date="2023-08" db="EMBL/GenBank/DDBJ databases">
        <title>Functional and genomic diversity of the sorghum phyllosphere microbiome.</title>
        <authorList>
            <person name="Shade A."/>
        </authorList>
    </citation>
    <scope>NUCLEOTIDE SEQUENCE</scope>
    <source>
        <strain evidence="1">SORGH_AS_0885</strain>
    </source>
</reference>
<gene>
    <name evidence="1" type="ORF">QE364_000704</name>
</gene>
<organism evidence="1 2">
    <name type="scientific">Nocardioides zeae</name>
    <dbReference type="NCBI Taxonomy" id="1457234"/>
    <lineage>
        <taxon>Bacteria</taxon>
        <taxon>Bacillati</taxon>
        <taxon>Actinomycetota</taxon>
        <taxon>Actinomycetes</taxon>
        <taxon>Propionibacteriales</taxon>
        <taxon>Nocardioidaceae</taxon>
        <taxon>Nocardioides</taxon>
    </lineage>
</organism>
<evidence type="ECO:0000313" key="1">
    <source>
        <dbReference type="EMBL" id="MDR6209012.1"/>
    </source>
</evidence>
<evidence type="ECO:0000313" key="2">
    <source>
        <dbReference type="Proteomes" id="UP001261666"/>
    </source>
</evidence>
<dbReference type="Proteomes" id="UP001261666">
    <property type="component" value="Unassembled WGS sequence"/>
</dbReference>
<dbReference type="EMBL" id="JAVIZJ010000002">
    <property type="protein sequence ID" value="MDR6209012.1"/>
    <property type="molecule type" value="Genomic_DNA"/>
</dbReference>
<accession>A0ACC6IE70</accession>
<keyword evidence="2" id="KW-1185">Reference proteome</keyword>
<comment type="caution">
    <text evidence="1">The sequence shown here is derived from an EMBL/GenBank/DDBJ whole genome shotgun (WGS) entry which is preliminary data.</text>
</comment>
<sequence length="213" mass="23644">MVDTEERRPTESSSNDRPVPPNAKGRLLAGLAASIEERGYSDTTVAHVVRHARMSRRAFYQVFQTKDDALFALAETIDAELVDDLRAGVDSAAPWEMQVVQSIDVYFANILRHPAFYLCMIRELAHLGVQAASVVRRGTETLVELIGQMTDNEEFRRAAHPPTERRLALMIVGALNELVADMLETHGEVESYRHLAISGTTALLSTSHFGDQP</sequence>
<name>A0ACC6IE70_9ACTN</name>
<proteinExistence type="predicted"/>